<evidence type="ECO:0000313" key="7">
    <source>
        <dbReference type="EMBL" id="APZ44236.1"/>
    </source>
</evidence>
<organism evidence="7 8">
    <name type="scientific">Acidihalobacter ferrooxydans</name>
    <dbReference type="NCBI Taxonomy" id="1765967"/>
    <lineage>
        <taxon>Bacteria</taxon>
        <taxon>Pseudomonadati</taxon>
        <taxon>Pseudomonadota</taxon>
        <taxon>Gammaproteobacteria</taxon>
        <taxon>Chromatiales</taxon>
        <taxon>Ectothiorhodospiraceae</taxon>
        <taxon>Acidihalobacter</taxon>
    </lineage>
</organism>
<name>A0A1P8UK70_9GAMM</name>
<dbReference type="EMBL" id="CP019434">
    <property type="protein sequence ID" value="APZ44236.1"/>
    <property type="molecule type" value="Genomic_DNA"/>
</dbReference>
<keyword evidence="3 6" id="KW-0812">Transmembrane</keyword>
<protein>
    <recommendedName>
        <fullName evidence="9">Protein PsiE</fullName>
    </recommendedName>
</protein>
<dbReference type="RefSeq" id="WP_076837858.1">
    <property type="nucleotide sequence ID" value="NZ_CP019434.1"/>
</dbReference>
<evidence type="ECO:0000256" key="6">
    <source>
        <dbReference type="SAM" id="Phobius"/>
    </source>
</evidence>
<keyword evidence="2" id="KW-1003">Cell membrane</keyword>
<feature type="transmembrane region" description="Helical" evidence="6">
    <location>
        <begin position="114"/>
        <end position="134"/>
    </location>
</feature>
<dbReference type="OrthoDB" id="9774793at2"/>
<keyword evidence="5 6" id="KW-0472">Membrane</keyword>
<dbReference type="KEGG" id="afy:BW247_15005"/>
<feature type="transmembrane region" description="Helical" evidence="6">
    <location>
        <begin position="16"/>
        <end position="37"/>
    </location>
</feature>
<feature type="transmembrane region" description="Helical" evidence="6">
    <location>
        <begin position="82"/>
        <end position="102"/>
    </location>
</feature>
<keyword evidence="8" id="KW-1185">Reference proteome</keyword>
<proteinExistence type="predicted"/>
<evidence type="ECO:0000256" key="1">
    <source>
        <dbReference type="ARBA" id="ARBA00004651"/>
    </source>
</evidence>
<sequence>MQEHWFESTMETANRLLHVFIALALLVASLLLIWQFIADVIHTLASGNVARGFLKALGNLFILWVLSSLISAEVRYMRTGRFTVIVFIEAALITLLRQLIIIPVESNGHLEQAAWTYGLIVAAVIAVGLTYYLVQRTQEEKPPLEPK</sequence>
<dbReference type="GO" id="GO:0005886">
    <property type="term" value="C:plasma membrane"/>
    <property type="evidence" value="ECO:0007669"/>
    <property type="project" value="UniProtKB-SubCell"/>
</dbReference>
<gene>
    <name evidence="7" type="ORF">BW247_15005</name>
</gene>
<evidence type="ECO:0000313" key="8">
    <source>
        <dbReference type="Proteomes" id="UP000243807"/>
    </source>
</evidence>
<comment type="subcellular location">
    <subcellularLocation>
        <location evidence="1">Cell membrane</location>
        <topology evidence="1">Multi-pass membrane protein</topology>
    </subcellularLocation>
</comment>
<feature type="transmembrane region" description="Helical" evidence="6">
    <location>
        <begin position="49"/>
        <end position="70"/>
    </location>
</feature>
<keyword evidence="4 6" id="KW-1133">Transmembrane helix</keyword>
<dbReference type="Pfam" id="PF06146">
    <property type="entry name" value="PsiE"/>
    <property type="match status" value="1"/>
</dbReference>
<evidence type="ECO:0000256" key="3">
    <source>
        <dbReference type="ARBA" id="ARBA00022692"/>
    </source>
</evidence>
<evidence type="ECO:0008006" key="9">
    <source>
        <dbReference type="Google" id="ProtNLM"/>
    </source>
</evidence>
<evidence type="ECO:0000256" key="5">
    <source>
        <dbReference type="ARBA" id="ARBA00023136"/>
    </source>
</evidence>
<accession>A0A1P8UK70</accession>
<dbReference type="STRING" id="1765967.BW247_15005"/>
<evidence type="ECO:0000256" key="2">
    <source>
        <dbReference type="ARBA" id="ARBA00022475"/>
    </source>
</evidence>
<evidence type="ECO:0000256" key="4">
    <source>
        <dbReference type="ARBA" id="ARBA00022989"/>
    </source>
</evidence>
<dbReference type="InterPro" id="IPR020948">
    <property type="entry name" value="P_starv_induced_PsiE-like"/>
</dbReference>
<reference evidence="7 8" key="1">
    <citation type="submission" date="2017-01" db="EMBL/GenBank/DDBJ databases">
        <title>Draft sequence of Acidihalobacter ferrooxidans strain DSM 14175 (strain V8).</title>
        <authorList>
            <person name="Khaleque H.N."/>
            <person name="Ramsay J.P."/>
            <person name="Murphy R.J.T."/>
            <person name="Kaksonen A.H."/>
            <person name="Boxall N.J."/>
            <person name="Watkin E.L.J."/>
        </authorList>
    </citation>
    <scope>NUCLEOTIDE SEQUENCE [LARGE SCALE GENOMIC DNA]</scope>
    <source>
        <strain evidence="7 8">V8</strain>
    </source>
</reference>
<dbReference type="Proteomes" id="UP000243807">
    <property type="component" value="Chromosome"/>
</dbReference>
<dbReference type="AlphaFoldDB" id="A0A1P8UK70"/>